<organism evidence="1">
    <name type="scientific">marine sediment metagenome</name>
    <dbReference type="NCBI Taxonomy" id="412755"/>
    <lineage>
        <taxon>unclassified sequences</taxon>
        <taxon>metagenomes</taxon>
        <taxon>ecological metagenomes</taxon>
    </lineage>
</organism>
<name>X1RGB5_9ZZZZ</name>
<proteinExistence type="predicted"/>
<protein>
    <submittedName>
        <fullName evidence="1">Uncharacterized protein</fullName>
    </submittedName>
</protein>
<gene>
    <name evidence="1" type="ORF">S12H4_14100</name>
</gene>
<reference evidence="1" key="1">
    <citation type="journal article" date="2014" name="Front. Microbiol.">
        <title>High frequency of phylogenetically diverse reductive dehalogenase-homologous genes in deep subseafloor sedimentary metagenomes.</title>
        <authorList>
            <person name="Kawai M."/>
            <person name="Futagami T."/>
            <person name="Toyoda A."/>
            <person name="Takaki Y."/>
            <person name="Nishi S."/>
            <person name="Hori S."/>
            <person name="Arai W."/>
            <person name="Tsubouchi T."/>
            <person name="Morono Y."/>
            <person name="Uchiyama I."/>
            <person name="Ito T."/>
            <person name="Fujiyama A."/>
            <person name="Inagaki F."/>
            <person name="Takami H."/>
        </authorList>
    </citation>
    <scope>NUCLEOTIDE SEQUENCE</scope>
    <source>
        <strain evidence="1">Expedition CK06-06</strain>
    </source>
</reference>
<dbReference type="AlphaFoldDB" id="X1RGB5"/>
<accession>X1RGB5</accession>
<sequence length="61" mass="7543">MKEPKELKQIHKIMEKIYEEEKRLNAKQRVKKLREESEKFMLERKLSLKRVKPKELKHILG</sequence>
<comment type="caution">
    <text evidence="1">The sequence shown here is derived from an EMBL/GenBank/DDBJ whole genome shotgun (WGS) entry which is preliminary data.</text>
</comment>
<dbReference type="EMBL" id="BARW01006716">
    <property type="protein sequence ID" value="GAI79772.1"/>
    <property type="molecule type" value="Genomic_DNA"/>
</dbReference>
<evidence type="ECO:0000313" key="1">
    <source>
        <dbReference type="EMBL" id="GAI79772.1"/>
    </source>
</evidence>